<evidence type="ECO:0000313" key="3">
    <source>
        <dbReference type="Proteomes" id="UP000001417"/>
    </source>
</evidence>
<name>Q814F1_BACCR</name>
<dbReference type="NCBIfam" id="TIGR01764">
    <property type="entry name" value="excise"/>
    <property type="match status" value="1"/>
</dbReference>
<dbReference type="InterPro" id="IPR009061">
    <property type="entry name" value="DNA-bd_dom_put_sf"/>
</dbReference>
<gene>
    <name evidence="2" type="ordered locus">BC_p0001</name>
</gene>
<dbReference type="RefSeq" id="WP_011109758.1">
    <property type="nucleotide sequence ID" value="NC_004721.2"/>
</dbReference>
<keyword evidence="2" id="KW-0614">Plasmid</keyword>
<protein>
    <recommendedName>
        <fullName evidence="1">Helix-turn-helix domain-containing protein</fullName>
    </recommendedName>
</protein>
<dbReference type="GO" id="GO:0003677">
    <property type="term" value="F:DNA binding"/>
    <property type="evidence" value="ECO:0007669"/>
    <property type="project" value="InterPro"/>
</dbReference>
<organism evidence="2 3">
    <name type="scientific">Bacillus cereus (strain ATCC 14579 / DSM 31 / CCUG 7414 / JCM 2152 / NBRC 15305 / NCIMB 9373 / NCTC 2599 / NRRL B-3711)</name>
    <dbReference type="NCBI Taxonomy" id="226900"/>
    <lineage>
        <taxon>Bacteria</taxon>
        <taxon>Bacillati</taxon>
        <taxon>Bacillota</taxon>
        <taxon>Bacilli</taxon>
        <taxon>Bacillales</taxon>
        <taxon>Bacillaceae</taxon>
        <taxon>Bacillus</taxon>
        <taxon>Bacillus cereus group</taxon>
    </lineage>
</organism>
<sequence>MSMTFYTVKDIIEMLSVSERTVRRWIADGKLESIKIGGQVRITNDGLNKFINSNTGGNENDKH</sequence>
<feature type="domain" description="Helix-turn-helix" evidence="1">
    <location>
        <begin position="5"/>
        <end position="54"/>
    </location>
</feature>
<reference evidence="2 3" key="1">
    <citation type="journal article" date="2003" name="Nature">
        <title>Genome sequence of Bacillus cereus and comparative analysis with Bacillus anthracis.</title>
        <authorList>
            <person name="Ivanova N."/>
            <person name="Sorokin A."/>
            <person name="Anderson I."/>
            <person name="Galleron N."/>
            <person name="Candelon B."/>
            <person name="Kapatral V."/>
            <person name="Bhattacharyya A."/>
            <person name="Reznik G."/>
            <person name="Mikhailova N."/>
            <person name="Lapidus A."/>
            <person name="Chu L."/>
            <person name="Mazur M."/>
            <person name="Goltsman E."/>
            <person name="Larsen N."/>
            <person name="D'Souza M."/>
            <person name="Walunas T."/>
            <person name="Grechkin Y."/>
            <person name="Pusch G."/>
            <person name="Haselkorn R."/>
            <person name="Fonstein M."/>
            <person name="Ehrlich S.D."/>
            <person name="Overbeek R."/>
            <person name="Kyrpides N."/>
        </authorList>
    </citation>
    <scope>NUCLEOTIDE SEQUENCE [LARGE SCALE GENOMIC DNA]</scope>
    <source>
        <strain evidence="3">ATCC 14579 / DSM 31 / CCUG 7414 / JCM 2152 / NBRC 15305 / NCIMB 9373 / NCTC 2599 / NRRL B-3711</strain>
    </source>
</reference>
<keyword evidence="3" id="KW-1185">Reference proteome</keyword>
<evidence type="ECO:0000313" key="2">
    <source>
        <dbReference type="EMBL" id="AAP12345.1"/>
    </source>
</evidence>
<dbReference type="Pfam" id="PF12728">
    <property type="entry name" value="HTH_17"/>
    <property type="match status" value="1"/>
</dbReference>
<dbReference type="EMBL" id="AE016878">
    <property type="protein sequence ID" value="AAP12345.1"/>
    <property type="molecule type" value="Genomic_DNA"/>
</dbReference>
<dbReference type="PATRIC" id="fig|226900.8.peg.1"/>
<accession>Q814F1</accession>
<dbReference type="Proteomes" id="UP000001417">
    <property type="component" value="Plasmid pBClin15"/>
</dbReference>
<dbReference type="InterPro" id="IPR041657">
    <property type="entry name" value="HTH_17"/>
</dbReference>
<dbReference type="KEGG" id="bce:BCp0001"/>
<dbReference type="SUPFAM" id="SSF46955">
    <property type="entry name" value="Putative DNA-binding domain"/>
    <property type="match status" value="1"/>
</dbReference>
<dbReference type="InterPro" id="IPR010093">
    <property type="entry name" value="SinI_DNA-bd"/>
</dbReference>
<proteinExistence type="predicted"/>
<dbReference type="HOGENOM" id="CLU_2950377_0_0_9"/>
<dbReference type="AlphaFoldDB" id="Q814F1"/>
<dbReference type="GeneID" id="99621809"/>
<geneLocation type="plasmid" evidence="2 3">
    <name>pBClin15</name>
</geneLocation>
<evidence type="ECO:0000259" key="1">
    <source>
        <dbReference type="Pfam" id="PF12728"/>
    </source>
</evidence>